<dbReference type="AlphaFoldDB" id="A0A5B1BU32"/>
<dbReference type="RefSeq" id="WP_149653207.1">
    <property type="nucleotide sequence ID" value="NZ_VTZN01000026.1"/>
</dbReference>
<dbReference type="PANTHER" id="PTHR35340:SF5">
    <property type="entry name" value="ASST-DOMAIN-CONTAINING PROTEIN"/>
    <property type="match status" value="1"/>
</dbReference>
<sequence>MPISRRQLGAAAAGAVLLGNAVACGKPDRKTATTPPSAAVVSPQSLGYSINVNKGGAPGYVFFVSGTAAAHLGPESRPCVLVIADKAGNVVWQRELPAGQTAGNLRVQHYQGKRVLTWWQGRKQWGHGLGASYIVDEHYNLISTLTPGGELSSDMHEFRLTSDGRALITSYAEVKADLTANGGPRDGKIYNCVASVVDVASKDTLFQWDALAQVPIGDSPAKYTAGQVLDVYHMNSIALDPAGNLVISMRALSTVFNVDCRTGAINWRLGGRHSSFAMADGVEFGYQHDAEMPDSNTLTLFDNHFESNHPEQGGASAPSRLKWVHLDTNARRATLLRSQAHPGDLSVGAMGNLQQLPGGNTFSGWGTGEHIAEFTAGGHMVFDATLPGGTYRAFLDEWTGDPVEPPQVTFAGNTAHAVWNGATRVSRWRLLHGPESDTMTPLATVDWAGYDTAIPLTEKHADGYFQAEALAADGSVIGRSVPITR</sequence>
<dbReference type="PANTHER" id="PTHR35340">
    <property type="entry name" value="PQQ ENZYME REPEAT PROTEIN-RELATED"/>
    <property type="match status" value="1"/>
</dbReference>
<keyword evidence="2" id="KW-1185">Reference proteome</keyword>
<dbReference type="Pfam" id="PF14269">
    <property type="entry name" value="Arylsulfotran_2"/>
    <property type="match status" value="1"/>
</dbReference>
<dbReference type="InterPro" id="IPR039535">
    <property type="entry name" value="ASST-like"/>
</dbReference>
<proteinExistence type="predicted"/>
<reference evidence="1 2" key="1">
    <citation type="submission" date="2019-09" db="EMBL/GenBank/DDBJ databases">
        <title>Report of infection by Mycobacterium simiae a patient suffering from pulmonary tuberculosis.</title>
        <authorList>
            <person name="Mohanty P.S."/>
            <person name="Bansal A.K."/>
            <person name="Singh H."/>
            <person name="Sharma S."/>
            <person name="Patil S.A."/>
            <person name="Upadhaya P."/>
            <person name="Singh P.K."/>
            <person name="Kumar D."/>
            <person name="Kumar S."/>
            <person name="Singh R.K."/>
            <person name="Chaudhary B."/>
        </authorList>
    </citation>
    <scope>NUCLEOTIDE SEQUENCE [LARGE SCALE GENOMIC DNA]</scope>
    <source>
        <strain evidence="1 2">JAL-560-SIM</strain>
    </source>
</reference>
<evidence type="ECO:0008006" key="3">
    <source>
        <dbReference type="Google" id="ProtNLM"/>
    </source>
</evidence>
<name>A0A5B1BU32_MYCSI</name>
<gene>
    <name evidence="1" type="ORF">F0Q45_06730</name>
</gene>
<organism evidence="1 2">
    <name type="scientific">Mycobacterium simiae</name>
    <name type="common">Mycobacterium habana</name>
    <dbReference type="NCBI Taxonomy" id="1784"/>
    <lineage>
        <taxon>Bacteria</taxon>
        <taxon>Bacillati</taxon>
        <taxon>Actinomycetota</taxon>
        <taxon>Actinomycetes</taxon>
        <taxon>Mycobacteriales</taxon>
        <taxon>Mycobacteriaceae</taxon>
        <taxon>Mycobacterium</taxon>
        <taxon>Mycobacterium simiae complex</taxon>
    </lineage>
</organism>
<protein>
    <recommendedName>
        <fullName evidence="3">ArsR family transcriptional regulator</fullName>
    </recommendedName>
</protein>
<dbReference type="EMBL" id="VTZN01000026">
    <property type="protein sequence ID" value="KAA1250970.1"/>
    <property type="molecule type" value="Genomic_DNA"/>
</dbReference>
<comment type="caution">
    <text evidence="1">The sequence shown here is derived from an EMBL/GenBank/DDBJ whole genome shotgun (WGS) entry which is preliminary data.</text>
</comment>
<dbReference type="Proteomes" id="UP000324701">
    <property type="component" value="Unassembled WGS sequence"/>
</dbReference>
<evidence type="ECO:0000313" key="1">
    <source>
        <dbReference type="EMBL" id="KAA1250970.1"/>
    </source>
</evidence>
<accession>A0A5B1BU32</accession>
<evidence type="ECO:0000313" key="2">
    <source>
        <dbReference type="Proteomes" id="UP000324701"/>
    </source>
</evidence>
<dbReference type="OrthoDB" id="3225323at2"/>
<dbReference type="InterPro" id="IPR053143">
    <property type="entry name" value="Arylsulfate_ST"/>
</dbReference>